<dbReference type="Gene3D" id="3.60.10.10">
    <property type="entry name" value="Endonuclease/exonuclease/phosphatase"/>
    <property type="match status" value="1"/>
</dbReference>
<dbReference type="GO" id="GO:0003824">
    <property type="term" value="F:catalytic activity"/>
    <property type="evidence" value="ECO:0007669"/>
    <property type="project" value="InterPro"/>
</dbReference>
<evidence type="ECO:0000313" key="2">
    <source>
        <dbReference type="EMBL" id="GBM00353.1"/>
    </source>
</evidence>
<dbReference type="Proteomes" id="UP000499080">
    <property type="component" value="Unassembled WGS sequence"/>
</dbReference>
<reference evidence="2 3" key="1">
    <citation type="journal article" date="2019" name="Sci. Rep.">
        <title>Orb-weaving spider Araneus ventricosus genome elucidates the spidroin gene catalogue.</title>
        <authorList>
            <person name="Kono N."/>
            <person name="Nakamura H."/>
            <person name="Ohtoshi R."/>
            <person name="Moran D.A.P."/>
            <person name="Shinohara A."/>
            <person name="Yoshida Y."/>
            <person name="Fujiwara M."/>
            <person name="Mori M."/>
            <person name="Tomita M."/>
            <person name="Arakawa K."/>
        </authorList>
    </citation>
    <scope>NUCLEOTIDE SEQUENCE [LARGE SCALE GENOMIC DNA]</scope>
</reference>
<dbReference type="SUPFAM" id="SSF56219">
    <property type="entry name" value="DNase I-like"/>
    <property type="match status" value="1"/>
</dbReference>
<sequence>MANEHLTDIIIVQEPYVKKNRIEGLPSFWKSWLSKNQKPGIIALPSCNNPIFIFSGNNMVAIKIQVNSDPLSTILSYSSPYSEIEHNLNETNNFIASLHGEDFLIGADLNAHRQSWGYNDDDTRGGKVANFILSIKFQLINTPGAPPTFVQLNSKGLPDLIIVSIPDLANNSEW</sequence>
<comment type="caution">
    <text evidence="2">The sequence shown here is derived from an EMBL/GenBank/DDBJ whole genome shotgun (WGS) entry which is preliminary data.</text>
</comment>
<name>A0A4Y2C7K9_ARAVE</name>
<proteinExistence type="predicted"/>
<evidence type="ECO:0000313" key="3">
    <source>
        <dbReference type="Proteomes" id="UP000499080"/>
    </source>
</evidence>
<accession>A0A4Y2C7K9</accession>
<gene>
    <name evidence="2" type="ORF">AVEN_179176_1</name>
</gene>
<dbReference type="EMBL" id="BGPR01000156">
    <property type="protein sequence ID" value="GBM00353.1"/>
    <property type="molecule type" value="Genomic_DNA"/>
</dbReference>
<dbReference type="OrthoDB" id="5419617at2759"/>
<dbReference type="AlphaFoldDB" id="A0A4Y2C7K9"/>
<dbReference type="InterPro" id="IPR036691">
    <property type="entry name" value="Endo/exonu/phosph_ase_sf"/>
</dbReference>
<evidence type="ECO:0000259" key="1">
    <source>
        <dbReference type="Pfam" id="PF14529"/>
    </source>
</evidence>
<organism evidence="2 3">
    <name type="scientific">Araneus ventricosus</name>
    <name type="common">Orbweaver spider</name>
    <name type="synonym">Epeira ventricosa</name>
    <dbReference type="NCBI Taxonomy" id="182803"/>
    <lineage>
        <taxon>Eukaryota</taxon>
        <taxon>Metazoa</taxon>
        <taxon>Ecdysozoa</taxon>
        <taxon>Arthropoda</taxon>
        <taxon>Chelicerata</taxon>
        <taxon>Arachnida</taxon>
        <taxon>Araneae</taxon>
        <taxon>Araneomorphae</taxon>
        <taxon>Entelegynae</taxon>
        <taxon>Araneoidea</taxon>
        <taxon>Araneidae</taxon>
        <taxon>Araneus</taxon>
    </lineage>
</organism>
<dbReference type="Pfam" id="PF14529">
    <property type="entry name" value="Exo_endo_phos_2"/>
    <property type="match status" value="1"/>
</dbReference>
<feature type="domain" description="Endonuclease/exonuclease/phosphatase" evidence="1">
    <location>
        <begin position="74"/>
        <end position="167"/>
    </location>
</feature>
<keyword evidence="3" id="KW-1185">Reference proteome</keyword>
<dbReference type="InterPro" id="IPR005135">
    <property type="entry name" value="Endo/exonuclease/phosphatase"/>
</dbReference>
<protein>
    <recommendedName>
        <fullName evidence="1">Endonuclease/exonuclease/phosphatase domain-containing protein</fullName>
    </recommendedName>
</protein>